<sequence length="624" mass="67362">MHIFRVGVLLAGAEALASPMCKCTPKDPCWPSPAEFAALNATVGGNLIRSTPPGSVCYPNQPDYNPERCAFVLENWFDSDFHANDPVSIGFPKFAGNPCPPIYPNGTSVTGGKPTAGCTLGGYPAYVLNATSVEDIQTVVRFTGEGNLRLNVKSTGHSVEGRSAAPDSISVWTHHLLSKEFHAAFRPESCPPSYPEHMAVSLGAGARVREVYEFAYQHDAVVVGGSAEDVGIVGWFTGGGHGPLTSRYGQGSDNVMQVTIITPNGELVTANECQNTDLFWAIRGGGGGTFGVLTEVTMKAYPSPNAVAHRLEVVAINEEDDGTAFWNAVAGVYALLPELKRQGFAGNIFMDRPPLVPRRKLWWNMNLLRTESESPSAEAATRAAEHALAPLMAYLDSQSAAVTYTSKLTFFPHWFQSWNESVRTEPSVVAASGIAMASRLIPESVLVNSTSSSPANLTAIESPLPGFAVQVEQHPSLASTLQTISESVTGFQTHLAIYNPSPPLTASEVNRTSLPSYWRSTPLQFFTVTTYPDDATAEEERAVFESVRSGVGRVLEELAPDTGAYFNEGDPYDPDWQRTYFGGGEHYEALRKVKDKVDPQGMLWGVACVGSEGWRAQDGRLCRV</sequence>
<comment type="cofactor">
    <cofactor evidence="1">
        <name>FAD</name>
        <dbReference type="ChEBI" id="CHEBI:57692"/>
    </cofactor>
</comment>
<dbReference type="InterPro" id="IPR006094">
    <property type="entry name" value="Oxid_FAD_bind_N"/>
</dbReference>
<evidence type="ECO:0000259" key="7">
    <source>
        <dbReference type="PROSITE" id="PS51387"/>
    </source>
</evidence>
<dbReference type="InterPro" id="IPR036318">
    <property type="entry name" value="FAD-bd_PCMH-like_sf"/>
</dbReference>
<keyword evidence="5" id="KW-0560">Oxidoreductase</keyword>
<dbReference type="RefSeq" id="XP_070898788.1">
    <property type="nucleotide sequence ID" value="XM_071043055.1"/>
</dbReference>
<keyword evidence="9" id="KW-1185">Reference proteome</keyword>
<dbReference type="Gene3D" id="3.30.465.10">
    <property type="match status" value="2"/>
</dbReference>
<gene>
    <name evidence="8" type="ORF">BJX68DRAFT_255552</name>
</gene>
<feature type="domain" description="FAD-binding PCMH-type" evidence="7">
    <location>
        <begin position="120"/>
        <end position="303"/>
    </location>
</feature>
<dbReference type="InterPro" id="IPR050416">
    <property type="entry name" value="FAD-linked_Oxidoreductase"/>
</dbReference>
<evidence type="ECO:0000313" key="8">
    <source>
        <dbReference type="EMBL" id="KAL2849401.1"/>
    </source>
</evidence>
<dbReference type="InterPro" id="IPR016166">
    <property type="entry name" value="FAD-bd_PCMH"/>
</dbReference>
<evidence type="ECO:0000256" key="1">
    <source>
        <dbReference type="ARBA" id="ARBA00001974"/>
    </source>
</evidence>
<evidence type="ECO:0000256" key="5">
    <source>
        <dbReference type="ARBA" id="ARBA00023002"/>
    </source>
</evidence>
<feature type="signal peptide" evidence="6">
    <location>
        <begin position="1"/>
        <end position="17"/>
    </location>
</feature>
<dbReference type="Pfam" id="PF08031">
    <property type="entry name" value="BBE"/>
    <property type="match status" value="1"/>
</dbReference>
<reference evidence="8 9" key="1">
    <citation type="submission" date="2024-07" db="EMBL/GenBank/DDBJ databases">
        <title>Section-level genome sequencing and comparative genomics of Aspergillus sections Usti and Cavernicolus.</title>
        <authorList>
            <consortium name="Lawrence Berkeley National Laboratory"/>
            <person name="Nybo J.L."/>
            <person name="Vesth T.C."/>
            <person name="Theobald S."/>
            <person name="Frisvad J.C."/>
            <person name="Larsen T.O."/>
            <person name="Kjaerboelling I."/>
            <person name="Rothschild-Mancinelli K."/>
            <person name="Lyhne E.K."/>
            <person name="Kogle M.E."/>
            <person name="Barry K."/>
            <person name="Clum A."/>
            <person name="Na H."/>
            <person name="Ledsgaard L."/>
            <person name="Lin J."/>
            <person name="Lipzen A."/>
            <person name="Kuo A."/>
            <person name="Riley R."/>
            <person name="Mondo S."/>
            <person name="LaButti K."/>
            <person name="Haridas S."/>
            <person name="Pangalinan J."/>
            <person name="Salamov A.A."/>
            <person name="Simmons B.A."/>
            <person name="Magnuson J.K."/>
            <person name="Chen J."/>
            <person name="Drula E."/>
            <person name="Henrissat B."/>
            <person name="Wiebenga A."/>
            <person name="Lubbers R.J."/>
            <person name="Gomes A.C."/>
            <person name="Macurrencykelacurrency M.R."/>
            <person name="Stajich J."/>
            <person name="Grigoriev I.V."/>
            <person name="Mortensen U.H."/>
            <person name="De vries R.P."/>
            <person name="Baker S.E."/>
            <person name="Andersen M.R."/>
        </authorList>
    </citation>
    <scope>NUCLEOTIDE SEQUENCE [LARGE SCALE GENOMIC DNA]</scope>
    <source>
        <strain evidence="8 9">CBS 756.74</strain>
    </source>
</reference>
<dbReference type="InterPro" id="IPR006093">
    <property type="entry name" value="Oxy_OxRdtase_FAD_BS"/>
</dbReference>
<feature type="chain" id="PRO_5045956317" description="FAD-binding PCMH-type domain-containing protein" evidence="6">
    <location>
        <begin position="18"/>
        <end position="624"/>
    </location>
</feature>
<proteinExistence type="inferred from homology"/>
<dbReference type="PROSITE" id="PS51387">
    <property type="entry name" value="FAD_PCMH"/>
    <property type="match status" value="1"/>
</dbReference>
<keyword evidence="3" id="KW-0285">Flavoprotein</keyword>
<dbReference type="PANTHER" id="PTHR42973">
    <property type="entry name" value="BINDING OXIDOREDUCTASE, PUTATIVE (AFU_ORTHOLOGUE AFUA_1G17690)-RELATED"/>
    <property type="match status" value="1"/>
</dbReference>
<keyword evidence="4" id="KW-0274">FAD</keyword>
<dbReference type="InterPro" id="IPR012951">
    <property type="entry name" value="BBE"/>
</dbReference>
<dbReference type="SUPFAM" id="SSF56176">
    <property type="entry name" value="FAD-binding/transporter-associated domain-like"/>
    <property type="match status" value="1"/>
</dbReference>
<dbReference type="PROSITE" id="PS00862">
    <property type="entry name" value="OX2_COVAL_FAD"/>
    <property type="match status" value="1"/>
</dbReference>
<comment type="similarity">
    <text evidence="2">Belongs to the oxygen-dependent FAD-linked oxidoreductase family.</text>
</comment>
<dbReference type="InterPro" id="IPR016169">
    <property type="entry name" value="FAD-bd_PCMH_sub2"/>
</dbReference>
<keyword evidence="6" id="KW-0732">Signal</keyword>
<dbReference type="EMBL" id="JBFXLR010000023">
    <property type="protein sequence ID" value="KAL2849401.1"/>
    <property type="molecule type" value="Genomic_DNA"/>
</dbReference>
<organism evidence="8 9">
    <name type="scientific">Aspergillus pseudodeflectus</name>
    <dbReference type="NCBI Taxonomy" id="176178"/>
    <lineage>
        <taxon>Eukaryota</taxon>
        <taxon>Fungi</taxon>
        <taxon>Dikarya</taxon>
        <taxon>Ascomycota</taxon>
        <taxon>Pezizomycotina</taxon>
        <taxon>Eurotiomycetes</taxon>
        <taxon>Eurotiomycetidae</taxon>
        <taxon>Eurotiales</taxon>
        <taxon>Aspergillaceae</taxon>
        <taxon>Aspergillus</taxon>
        <taxon>Aspergillus subgen. Nidulantes</taxon>
    </lineage>
</organism>
<name>A0ABR4KB78_9EURO</name>
<protein>
    <recommendedName>
        <fullName evidence="7">FAD-binding PCMH-type domain-containing protein</fullName>
    </recommendedName>
</protein>
<evidence type="ECO:0000313" key="9">
    <source>
        <dbReference type="Proteomes" id="UP001610444"/>
    </source>
</evidence>
<dbReference type="Proteomes" id="UP001610444">
    <property type="component" value="Unassembled WGS sequence"/>
</dbReference>
<evidence type="ECO:0000256" key="6">
    <source>
        <dbReference type="SAM" id="SignalP"/>
    </source>
</evidence>
<evidence type="ECO:0000256" key="3">
    <source>
        <dbReference type="ARBA" id="ARBA00022630"/>
    </source>
</evidence>
<accession>A0ABR4KB78</accession>
<dbReference type="Pfam" id="PF01565">
    <property type="entry name" value="FAD_binding_4"/>
    <property type="match status" value="1"/>
</dbReference>
<dbReference type="GeneID" id="98158219"/>
<comment type="caution">
    <text evidence="8">The sequence shown here is derived from an EMBL/GenBank/DDBJ whole genome shotgun (WGS) entry which is preliminary data.</text>
</comment>
<evidence type="ECO:0000256" key="2">
    <source>
        <dbReference type="ARBA" id="ARBA00005466"/>
    </source>
</evidence>
<evidence type="ECO:0000256" key="4">
    <source>
        <dbReference type="ARBA" id="ARBA00022827"/>
    </source>
</evidence>
<dbReference type="PANTHER" id="PTHR42973:SF39">
    <property type="entry name" value="FAD-BINDING PCMH-TYPE DOMAIN-CONTAINING PROTEIN"/>
    <property type="match status" value="1"/>
</dbReference>